<sequence length="54" mass="5716">MGRIGAKLAFYRPFLPLFGAIFFALLGVGASLATLPFYVLDELDGNKVGVGVVI</sequence>
<protein>
    <recommendedName>
        <fullName evidence="4">MFS transporter</fullName>
    </recommendedName>
</protein>
<evidence type="ECO:0000313" key="3">
    <source>
        <dbReference type="Proteomes" id="UP000823521"/>
    </source>
</evidence>
<gene>
    <name evidence="2" type="ORF">GSF22_34025</name>
</gene>
<evidence type="ECO:0008006" key="4">
    <source>
        <dbReference type="Google" id="ProtNLM"/>
    </source>
</evidence>
<feature type="transmembrane region" description="Helical" evidence="1">
    <location>
        <begin position="14"/>
        <end position="39"/>
    </location>
</feature>
<name>A0ABS3W2F7_MICEH</name>
<dbReference type="EMBL" id="WVUH01000724">
    <property type="protein sequence ID" value="MBO4210972.1"/>
    <property type="molecule type" value="Genomic_DNA"/>
</dbReference>
<proteinExistence type="predicted"/>
<feature type="non-terminal residue" evidence="2">
    <location>
        <position position="54"/>
    </location>
</feature>
<evidence type="ECO:0000313" key="2">
    <source>
        <dbReference type="EMBL" id="MBO4210972.1"/>
    </source>
</evidence>
<organism evidence="2 3">
    <name type="scientific">Micromonospora echinofusca</name>
    <dbReference type="NCBI Taxonomy" id="47858"/>
    <lineage>
        <taxon>Bacteria</taxon>
        <taxon>Bacillati</taxon>
        <taxon>Actinomycetota</taxon>
        <taxon>Actinomycetes</taxon>
        <taxon>Micromonosporales</taxon>
        <taxon>Micromonosporaceae</taxon>
        <taxon>Micromonospora</taxon>
    </lineage>
</organism>
<keyword evidence="1" id="KW-0812">Transmembrane</keyword>
<keyword evidence="3" id="KW-1185">Reference proteome</keyword>
<accession>A0ABS3W2F7</accession>
<keyword evidence="1" id="KW-0472">Membrane</keyword>
<reference evidence="2 3" key="1">
    <citation type="submission" date="2019-12" db="EMBL/GenBank/DDBJ databases">
        <title>Whole genome sequencing of endophytic Actinobacterium Micromonospora sp. MPMI6T.</title>
        <authorList>
            <person name="Evv R."/>
            <person name="Podile A.R."/>
        </authorList>
    </citation>
    <scope>NUCLEOTIDE SEQUENCE [LARGE SCALE GENOMIC DNA]</scope>
    <source>
        <strain evidence="2 3">MPMI6</strain>
    </source>
</reference>
<comment type="caution">
    <text evidence="2">The sequence shown here is derived from an EMBL/GenBank/DDBJ whole genome shotgun (WGS) entry which is preliminary data.</text>
</comment>
<keyword evidence="1" id="KW-1133">Transmembrane helix</keyword>
<dbReference type="Proteomes" id="UP000823521">
    <property type="component" value="Unassembled WGS sequence"/>
</dbReference>
<evidence type="ECO:0000256" key="1">
    <source>
        <dbReference type="SAM" id="Phobius"/>
    </source>
</evidence>